<evidence type="ECO:0000313" key="1">
    <source>
        <dbReference type="EMBL" id="SDP67596.1"/>
    </source>
</evidence>
<name>A0A1H0UNY4_9BACI</name>
<proteinExistence type="predicted"/>
<dbReference type="AlphaFoldDB" id="A0A1H0UNY4"/>
<dbReference type="Proteomes" id="UP000199159">
    <property type="component" value="Unassembled WGS sequence"/>
</dbReference>
<evidence type="ECO:0000313" key="2">
    <source>
        <dbReference type="Proteomes" id="UP000199159"/>
    </source>
</evidence>
<keyword evidence="2" id="KW-1185">Reference proteome</keyword>
<protein>
    <submittedName>
        <fullName evidence="1">Uncharacterized protein</fullName>
    </submittedName>
</protein>
<dbReference type="RefSeq" id="WP_090854143.1">
    <property type="nucleotide sequence ID" value="NZ_FNJU01000005.1"/>
</dbReference>
<dbReference type="OrthoDB" id="2881616at2"/>
<gene>
    <name evidence="1" type="ORF">SAMN05216565_10546</name>
</gene>
<dbReference type="STRING" id="930152.SAMN05216565_10546"/>
<accession>A0A1H0UNY4</accession>
<dbReference type="EMBL" id="FNJU01000005">
    <property type="protein sequence ID" value="SDP67596.1"/>
    <property type="molecule type" value="Genomic_DNA"/>
</dbReference>
<sequence length="102" mass="11650">MKQQVLFDFWYLKSEEIELDGSDSGAISYEVAIGVFGDEELVHQLDDIRITGLIKEDMLAFKIEDPSVLFPKLEEEGLLNISQDIKETGFYFVMGEKKLLSI</sequence>
<reference evidence="2" key="1">
    <citation type="submission" date="2016-10" db="EMBL/GenBank/DDBJ databases">
        <authorList>
            <person name="Varghese N."/>
            <person name="Submissions S."/>
        </authorList>
    </citation>
    <scope>NUCLEOTIDE SEQUENCE [LARGE SCALE GENOMIC DNA]</scope>
    <source>
        <strain evidence="2">IBRC-M10078</strain>
    </source>
</reference>
<organism evidence="1 2">
    <name type="scientific">Litchfieldia salsa</name>
    <dbReference type="NCBI Taxonomy" id="930152"/>
    <lineage>
        <taxon>Bacteria</taxon>
        <taxon>Bacillati</taxon>
        <taxon>Bacillota</taxon>
        <taxon>Bacilli</taxon>
        <taxon>Bacillales</taxon>
        <taxon>Bacillaceae</taxon>
        <taxon>Litchfieldia</taxon>
    </lineage>
</organism>